<gene>
    <name evidence="1" type="ORF">BECKFW1821C_GA0114237_103515</name>
</gene>
<proteinExistence type="predicted"/>
<name>A0A450TUJ2_9GAMM</name>
<sequence>MAHENPQPPPDTLTQLIESANRSAEHLQRAHLQFTLVWTYYILVVSTTTHRDLLLEGARGLPISNLNISMPIEIAYVFGPPFIGTATWASTCSVSVGRTSVPCIAGMA</sequence>
<dbReference type="AlphaFoldDB" id="A0A450TUJ2"/>
<accession>A0A450TUJ2</accession>
<reference evidence="1" key="1">
    <citation type="submission" date="2019-02" db="EMBL/GenBank/DDBJ databases">
        <authorList>
            <person name="Gruber-Vodicka R. H."/>
            <person name="Seah K. B. B."/>
        </authorList>
    </citation>
    <scope>NUCLEOTIDE SEQUENCE</scope>
    <source>
        <strain evidence="1">BECK_BZ131</strain>
    </source>
</reference>
<dbReference type="EMBL" id="CAADFE010000035">
    <property type="protein sequence ID" value="VFJ72564.1"/>
    <property type="molecule type" value="Genomic_DNA"/>
</dbReference>
<evidence type="ECO:0000313" key="1">
    <source>
        <dbReference type="EMBL" id="VFJ72564.1"/>
    </source>
</evidence>
<organism evidence="1">
    <name type="scientific">Candidatus Kentrum sp. FW</name>
    <dbReference type="NCBI Taxonomy" id="2126338"/>
    <lineage>
        <taxon>Bacteria</taxon>
        <taxon>Pseudomonadati</taxon>
        <taxon>Pseudomonadota</taxon>
        <taxon>Gammaproteobacteria</taxon>
        <taxon>Candidatus Kentrum</taxon>
    </lineage>
</organism>
<protein>
    <submittedName>
        <fullName evidence="1">Uncharacterized protein</fullName>
    </submittedName>
</protein>